<reference evidence="3" key="1">
    <citation type="submission" date="2017-06" db="EMBL/GenBank/DDBJ databases">
        <title>Capnocytophaga spp. assemblies.</title>
        <authorList>
            <person name="Gulvik C.A."/>
        </authorList>
    </citation>
    <scope>NUCLEOTIDE SEQUENCE [LARGE SCALE GENOMIC DNA]</scope>
    <source>
        <strain evidence="3">H6253</strain>
    </source>
</reference>
<evidence type="ECO:0000313" key="2">
    <source>
        <dbReference type="EMBL" id="ATA81451.1"/>
    </source>
</evidence>
<accession>A0A250F8L4</accession>
<name>A0A250F8L4_9FLAO</name>
<evidence type="ECO:0000256" key="1">
    <source>
        <dbReference type="SAM" id="Phobius"/>
    </source>
</evidence>
<feature type="transmembrane region" description="Helical" evidence="1">
    <location>
        <begin position="123"/>
        <end position="146"/>
    </location>
</feature>
<keyword evidence="1" id="KW-1133">Transmembrane helix</keyword>
<proteinExistence type="predicted"/>
<feature type="transmembrane region" description="Helical" evidence="1">
    <location>
        <begin position="75"/>
        <end position="94"/>
    </location>
</feature>
<feature type="transmembrane region" description="Helical" evidence="1">
    <location>
        <begin position="152"/>
        <end position="170"/>
    </location>
</feature>
<keyword evidence="3" id="KW-1185">Reference proteome</keyword>
<keyword evidence="1" id="KW-0812">Transmembrane</keyword>
<dbReference type="EMBL" id="CP022384">
    <property type="protein sequence ID" value="ATA81451.1"/>
    <property type="molecule type" value="Genomic_DNA"/>
</dbReference>
<evidence type="ECO:0000313" key="3">
    <source>
        <dbReference type="Proteomes" id="UP000217276"/>
    </source>
</evidence>
<dbReference type="RefSeq" id="WP_095913316.1">
    <property type="nucleotide sequence ID" value="NZ_CP022384.1"/>
</dbReference>
<dbReference type="Proteomes" id="UP000217276">
    <property type="component" value="Chromosome"/>
</dbReference>
<feature type="transmembrane region" description="Helical" evidence="1">
    <location>
        <begin position="18"/>
        <end position="44"/>
    </location>
</feature>
<dbReference type="AlphaFoldDB" id="A0A250F8L4"/>
<sequence length="242" mass="26323">MSFSNVFDFAGQLYKKALLVHTIGMLLLTVVIILLMFIGIPLLMSFHYEEMLINAKDNPFYVAELMSSPLMLAKISLMSLVVGVLVAPLSAGFYQNLDAIAKGGQSDFANLFMHYNSPYTGRIMLCTLILGVVNGGISILMNVVGIPLLDSLLSLFINLIFCLSLPIIIFENQSVTDALKGSYERVIASFGTVLGVLLVAFLIAVLGVLACCVGLFFTVPFLYAATYAIYDACKAKPKVSEY</sequence>
<organism evidence="2 3">
    <name type="scientific">Capnocytophaga leadbetteri</name>
    <dbReference type="NCBI Taxonomy" id="327575"/>
    <lineage>
        <taxon>Bacteria</taxon>
        <taxon>Pseudomonadati</taxon>
        <taxon>Bacteroidota</taxon>
        <taxon>Flavobacteriia</taxon>
        <taxon>Flavobacteriales</taxon>
        <taxon>Flavobacteriaceae</taxon>
        <taxon>Capnocytophaga</taxon>
    </lineage>
</organism>
<gene>
    <name evidence="2" type="ORF">CGC53_03345</name>
</gene>
<evidence type="ECO:0008006" key="4">
    <source>
        <dbReference type="Google" id="ProtNLM"/>
    </source>
</evidence>
<keyword evidence="1" id="KW-0472">Membrane</keyword>
<protein>
    <recommendedName>
        <fullName evidence="4">Beta-carotene 15,15'-monooxygenase</fullName>
    </recommendedName>
</protein>
<feature type="transmembrane region" description="Helical" evidence="1">
    <location>
        <begin position="190"/>
        <end position="217"/>
    </location>
</feature>
<dbReference type="KEGG" id="clk:CGC53_03345"/>